<dbReference type="InterPro" id="IPR007717">
    <property type="entry name" value="NPL4_C"/>
</dbReference>
<evidence type="ECO:0000313" key="14">
    <source>
        <dbReference type="Proteomes" id="UP001150569"/>
    </source>
</evidence>
<dbReference type="Pfam" id="PF11543">
    <property type="entry name" value="UN_NPL4"/>
    <property type="match status" value="1"/>
</dbReference>
<evidence type="ECO:0000256" key="3">
    <source>
        <dbReference type="ARBA" id="ARBA00011025"/>
    </source>
</evidence>
<dbReference type="GO" id="GO:0008270">
    <property type="term" value="F:zinc ion binding"/>
    <property type="evidence" value="ECO:0007669"/>
    <property type="project" value="UniProtKB-KW"/>
</dbReference>
<dbReference type="InterPro" id="IPR037518">
    <property type="entry name" value="MPN"/>
</dbReference>
<dbReference type="SUPFAM" id="SSF90209">
    <property type="entry name" value="Ran binding protein zinc finger-like"/>
    <property type="match status" value="1"/>
</dbReference>
<dbReference type="PANTHER" id="PTHR12710:SF0">
    <property type="entry name" value="NUCLEAR PROTEIN LOCALIZATION PROTEIN 4 HOMOLOG"/>
    <property type="match status" value="1"/>
</dbReference>
<evidence type="ECO:0000256" key="7">
    <source>
        <dbReference type="ARBA" id="ARBA00022833"/>
    </source>
</evidence>
<keyword evidence="14" id="KW-1185">Reference proteome</keyword>
<protein>
    <recommendedName>
        <fullName evidence="4">Nuclear protein localization protein 4</fullName>
    </recommendedName>
</protein>
<dbReference type="PROSITE" id="PS01358">
    <property type="entry name" value="ZF_RANBP2_1"/>
    <property type="match status" value="1"/>
</dbReference>
<reference evidence="13" key="1">
    <citation type="submission" date="2022-07" db="EMBL/GenBank/DDBJ databases">
        <title>Phylogenomic reconstructions and comparative analyses of Kickxellomycotina fungi.</title>
        <authorList>
            <person name="Reynolds N.K."/>
            <person name="Stajich J.E."/>
            <person name="Barry K."/>
            <person name="Grigoriev I.V."/>
            <person name="Crous P."/>
            <person name="Smith M.E."/>
        </authorList>
    </citation>
    <scope>NUCLEOTIDE SEQUENCE</scope>
    <source>
        <strain evidence="13">RSA 861</strain>
    </source>
</reference>
<gene>
    <name evidence="13" type="primary">NPL4_1</name>
    <name evidence="13" type="ORF">IWQ60_001893</name>
</gene>
<feature type="region of interest" description="Disordered" evidence="10">
    <location>
        <begin position="612"/>
        <end position="634"/>
    </location>
</feature>
<dbReference type="CDD" id="cd08061">
    <property type="entry name" value="MPN_NPL4"/>
    <property type="match status" value="1"/>
</dbReference>
<dbReference type="InterPro" id="IPR016563">
    <property type="entry name" value="Npl4"/>
</dbReference>
<evidence type="ECO:0000256" key="5">
    <source>
        <dbReference type="ARBA" id="ARBA00022723"/>
    </source>
</evidence>
<dbReference type="PANTHER" id="PTHR12710">
    <property type="entry name" value="NUCLEAR PROTEIN LOCALIZATION 4"/>
    <property type="match status" value="1"/>
</dbReference>
<dbReference type="SMART" id="SM00547">
    <property type="entry name" value="ZnF_RBZ"/>
    <property type="match status" value="1"/>
</dbReference>
<dbReference type="GO" id="GO:0043130">
    <property type="term" value="F:ubiquitin binding"/>
    <property type="evidence" value="ECO:0007669"/>
    <property type="project" value="TreeGrafter"/>
</dbReference>
<evidence type="ECO:0000256" key="1">
    <source>
        <dbReference type="ARBA" id="ARBA00004335"/>
    </source>
</evidence>
<dbReference type="InterPro" id="IPR024682">
    <property type="entry name" value="Npl4_Ub-like_dom"/>
</dbReference>
<dbReference type="InterPro" id="IPR001876">
    <property type="entry name" value="Znf_RanBP2"/>
</dbReference>
<comment type="caution">
    <text evidence="13">The sequence shown here is derived from an EMBL/GenBank/DDBJ whole genome shotgun (WGS) entry which is preliminary data.</text>
</comment>
<dbReference type="EMBL" id="JANBPT010000066">
    <property type="protein sequence ID" value="KAJ1928599.1"/>
    <property type="molecule type" value="Genomic_DNA"/>
</dbReference>
<dbReference type="Pfam" id="PF05021">
    <property type="entry name" value="NPL4"/>
    <property type="match status" value="1"/>
</dbReference>
<dbReference type="InterPro" id="IPR007716">
    <property type="entry name" value="NPL4_Zn-bd_put"/>
</dbReference>
<dbReference type="PROSITE" id="PS50199">
    <property type="entry name" value="ZF_RANBP2_2"/>
    <property type="match status" value="1"/>
</dbReference>
<sequence length="677" mass="73673">MIVRVRTSEGMYRLQVDSPCTLTDLRRALAQFVDASLTRSTKFYRDATYQSPLATDSSQPLGLQHGDMVFARLPEVITIDGDEDEANVSGEASATRITPDGVLHPAPGSSVAGHPGEPSATSNVVELPVDTYLESQPGLIPRERDAKFCTHSDKGMCDYCMPLEPYDPAYLDEHGIKHLSFHSYLRQQTASMRAVGADPNGMGVTVSIQARGAGQLQDGKRVIPPPLEEPDFKVKVPCPAGHPAWPVSICTKCQPSTITLQRQAFRFVDHLSFATAELVDRFIQFWRQTGTQRFGYLYGHYEPYLKVPLGVQAVVEAIVEPPQTDATDGIKADMTWDGLDEVDRVAELCGLTKVGMIFTDLSDDGEGQGKVMCKRHVGTYFMTSLECTFAAQMQLRHPNPCRWSASGRFGSKFVTCVVSGNGEGGIDLAAYQMSTTAMAMCDADIIEPTVDPGQIRVKPAVKPRYVPDILYKFKNEYGVTVSKNAKPTFPVEYLLTTVTHGFPDQPDPRFITPEPFPIGNRPTQGHVSEATLIRHLFPKSLATDDTSSPVAAVPGQLSDFHLLTHVANLHLLGKDELALLARVATTRDPVTYAQLEATSGWQNLATLLREAAGTPSGGGARDGGGAESEFAKSAAEAAATSGGGGFDRGEDWICRHCTYHNPSMLSECEMCLLPRDQ</sequence>
<evidence type="ECO:0000259" key="12">
    <source>
        <dbReference type="PROSITE" id="PS50249"/>
    </source>
</evidence>
<feature type="compositionally biased region" description="Gly residues" evidence="10">
    <location>
        <begin position="615"/>
        <end position="626"/>
    </location>
</feature>
<dbReference type="AlphaFoldDB" id="A0A9W8DW59"/>
<dbReference type="OrthoDB" id="10251089at2759"/>
<proteinExistence type="inferred from homology"/>
<comment type="similarity">
    <text evidence="3">Belongs to the NPL4 family.</text>
</comment>
<evidence type="ECO:0000256" key="10">
    <source>
        <dbReference type="SAM" id="MobiDB-lite"/>
    </source>
</evidence>
<organism evidence="13 14">
    <name type="scientific">Tieghemiomyces parasiticus</name>
    <dbReference type="NCBI Taxonomy" id="78921"/>
    <lineage>
        <taxon>Eukaryota</taxon>
        <taxon>Fungi</taxon>
        <taxon>Fungi incertae sedis</taxon>
        <taxon>Zoopagomycota</taxon>
        <taxon>Kickxellomycotina</taxon>
        <taxon>Dimargaritomycetes</taxon>
        <taxon>Dimargaritales</taxon>
        <taxon>Dimargaritaceae</taxon>
        <taxon>Tieghemiomyces</taxon>
    </lineage>
</organism>
<evidence type="ECO:0000256" key="4">
    <source>
        <dbReference type="ARBA" id="ARBA00019709"/>
    </source>
</evidence>
<dbReference type="PROSITE" id="PS50249">
    <property type="entry name" value="MPN"/>
    <property type="match status" value="1"/>
</dbReference>
<dbReference type="GO" id="GO:0031965">
    <property type="term" value="C:nuclear membrane"/>
    <property type="evidence" value="ECO:0007669"/>
    <property type="project" value="UniProtKB-SubCell"/>
</dbReference>
<dbReference type="GO" id="GO:0031625">
    <property type="term" value="F:ubiquitin protein ligase binding"/>
    <property type="evidence" value="ECO:0007669"/>
    <property type="project" value="TreeGrafter"/>
</dbReference>
<name>A0A9W8DW59_9FUNG</name>
<dbReference type="InterPro" id="IPR036443">
    <property type="entry name" value="Znf_RanBP2_sf"/>
</dbReference>
<dbReference type="Gene3D" id="3.10.20.90">
    <property type="entry name" value="Phosphatidylinositol 3-kinase Catalytic Subunit, Chain A, domain 1"/>
    <property type="match status" value="1"/>
</dbReference>
<keyword evidence="5" id="KW-0479">Metal-binding</keyword>
<feature type="domain" description="MPN" evidence="12">
    <location>
        <begin position="271"/>
        <end position="409"/>
    </location>
</feature>
<evidence type="ECO:0000256" key="6">
    <source>
        <dbReference type="ARBA" id="ARBA00022771"/>
    </source>
</evidence>
<evidence type="ECO:0000256" key="9">
    <source>
        <dbReference type="PROSITE-ProRule" id="PRU00322"/>
    </source>
</evidence>
<dbReference type="PIRSF" id="PIRSF010052">
    <property type="entry name" value="Polyub_prc_Npl4"/>
    <property type="match status" value="1"/>
</dbReference>
<evidence type="ECO:0000259" key="11">
    <source>
        <dbReference type="PROSITE" id="PS50199"/>
    </source>
</evidence>
<dbReference type="Pfam" id="PF05020">
    <property type="entry name" value="zf-NPL4"/>
    <property type="match status" value="1"/>
</dbReference>
<keyword evidence="7" id="KW-0862">Zinc</keyword>
<feature type="region of interest" description="Disordered" evidence="10">
    <location>
        <begin position="88"/>
        <end position="120"/>
    </location>
</feature>
<evidence type="ECO:0000313" key="13">
    <source>
        <dbReference type="EMBL" id="KAJ1928599.1"/>
    </source>
</evidence>
<evidence type="ECO:0000256" key="8">
    <source>
        <dbReference type="ARBA" id="ARBA00024703"/>
    </source>
</evidence>
<dbReference type="Proteomes" id="UP001150569">
    <property type="component" value="Unassembled WGS sequence"/>
</dbReference>
<evidence type="ECO:0000256" key="2">
    <source>
        <dbReference type="ARBA" id="ARBA00004556"/>
    </source>
</evidence>
<accession>A0A9W8DW59</accession>
<dbReference type="Gene3D" id="2.30.30.380">
    <property type="entry name" value="Zn-finger domain of Sec23/24"/>
    <property type="match status" value="1"/>
</dbReference>
<comment type="function">
    <text evidence="8">Involved in the import of nuclear-targeted proteins into the nucleus and the export of poly(A) RNA out of the nucleus. Has a role in the endoplasmic reticulum-associated degradation (ERAD) pathway.</text>
</comment>
<keyword evidence="6 9" id="KW-0863">Zinc-finger</keyword>
<dbReference type="GO" id="GO:0048471">
    <property type="term" value="C:perinuclear region of cytoplasm"/>
    <property type="evidence" value="ECO:0007669"/>
    <property type="project" value="UniProtKB-SubCell"/>
</dbReference>
<comment type="subcellular location">
    <subcellularLocation>
        <location evidence="2">Cytoplasm</location>
        <location evidence="2">Perinuclear region</location>
    </subcellularLocation>
    <subcellularLocation>
        <location evidence="1">Nucleus membrane</location>
        <topology evidence="1">Peripheral membrane protein</topology>
        <orientation evidence="1">Cytoplasmic side</orientation>
    </subcellularLocation>
</comment>
<dbReference type="GO" id="GO:0006511">
    <property type="term" value="P:ubiquitin-dependent protein catabolic process"/>
    <property type="evidence" value="ECO:0007669"/>
    <property type="project" value="InterPro"/>
</dbReference>
<feature type="domain" description="RanBP2-type" evidence="11">
    <location>
        <begin position="647"/>
        <end position="677"/>
    </location>
</feature>